<proteinExistence type="predicted"/>
<sequence length="105" mass="12223">MIKVLTKVNKAFMVDIDKKKYKSGLGGDKMVKKIHIRRDFVLQYMIEHNLSLNQLAIEIGVSPATLSRVLNGERRPGQLVIGKMIQYFNKKFEDLFYYKDVDKSQ</sequence>
<dbReference type="SUPFAM" id="SSF47413">
    <property type="entry name" value="lambda repressor-like DNA-binding domains"/>
    <property type="match status" value="1"/>
</dbReference>
<organism evidence="2 3">
    <name type="scientific">Bacillus sonorensis</name>
    <dbReference type="NCBI Taxonomy" id="119858"/>
    <lineage>
        <taxon>Bacteria</taxon>
        <taxon>Bacillati</taxon>
        <taxon>Bacillota</taxon>
        <taxon>Bacilli</taxon>
        <taxon>Bacillales</taxon>
        <taxon>Bacillaceae</taxon>
        <taxon>Bacillus</taxon>
    </lineage>
</organism>
<dbReference type="CDD" id="cd00093">
    <property type="entry name" value="HTH_XRE"/>
    <property type="match status" value="1"/>
</dbReference>
<name>A0ABN5ADE2_9BACI</name>
<dbReference type="Pfam" id="PF01381">
    <property type="entry name" value="HTH_3"/>
    <property type="match status" value="1"/>
</dbReference>
<dbReference type="InterPro" id="IPR010982">
    <property type="entry name" value="Lambda_DNA-bd_dom_sf"/>
</dbReference>
<dbReference type="Proteomes" id="UP000196877">
    <property type="component" value="Chromosome"/>
</dbReference>
<evidence type="ECO:0000313" key="3">
    <source>
        <dbReference type="Proteomes" id="UP000196877"/>
    </source>
</evidence>
<reference evidence="2 3" key="1">
    <citation type="submission" date="2017-06" db="EMBL/GenBank/DDBJ databases">
        <title>Genome sequence of Bacillus sonorensis strain SRCM101395.</title>
        <authorList>
            <person name="Cho S.H."/>
        </authorList>
    </citation>
    <scope>NUCLEOTIDE SEQUENCE [LARGE SCALE GENOMIC DNA]</scope>
    <source>
        <strain evidence="2 3">SRCM101395</strain>
    </source>
</reference>
<evidence type="ECO:0000313" key="2">
    <source>
        <dbReference type="EMBL" id="ASB87309.1"/>
    </source>
</evidence>
<dbReference type="Gene3D" id="1.10.260.40">
    <property type="entry name" value="lambda repressor-like DNA-binding domains"/>
    <property type="match status" value="1"/>
</dbReference>
<dbReference type="SMART" id="SM00530">
    <property type="entry name" value="HTH_XRE"/>
    <property type="match status" value="1"/>
</dbReference>
<gene>
    <name evidence="2" type="ORF">S101395_00755</name>
</gene>
<dbReference type="EMBL" id="CP021920">
    <property type="protein sequence ID" value="ASB87309.1"/>
    <property type="molecule type" value="Genomic_DNA"/>
</dbReference>
<evidence type="ECO:0000259" key="1">
    <source>
        <dbReference type="PROSITE" id="PS50943"/>
    </source>
</evidence>
<feature type="domain" description="HTH cro/C1-type" evidence="1">
    <location>
        <begin position="41"/>
        <end position="95"/>
    </location>
</feature>
<keyword evidence="3" id="KW-1185">Reference proteome</keyword>
<dbReference type="PROSITE" id="PS50943">
    <property type="entry name" value="HTH_CROC1"/>
    <property type="match status" value="1"/>
</dbReference>
<protein>
    <submittedName>
        <fullName evidence="2">HTH-type transcriptional regulator YvzC</fullName>
    </submittedName>
</protein>
<accession>A0ABN5ADE2</accession>
<dbReference type="InterPro" id="IPR001387">
    <property type="entry name" value="Cro/C1-type_HTH"/>
</dbReference>